<evidence type="ECO:0000256" key="9">
    <source>
        <dbReference type="ARBA" id="ARBA00023160"/>
    </source>
</evidence>
<evidence type="ECO:0000256" key="4">
    <source>
        <dbReference type="ARBA" id="ARBA00022490"/>
    </source>
</evidence>
<evidence type="ECO:0000256" key="6">
    <source>
        <dbReference type="ARBA" id="ARBA00022679"/>
    </source>
</evidence>
<evidence type="ECO:0000256" key="11">
    <source>
        <dbReference type="ARBA" id="ARBA00023315"/>
    </source>
</evidence>
<proteinExistence type="inferred from homology"/>
<evidence type="ECO:0000256" key="12">
    <source>
        <dbReference type="ARBA" id="ARBA00051096"/>
    </source>
</evidence>
<evidence type="ECO:0000313" key="16">
    <source>
        <dbReference type="EMBL" id="SSC68249.1"/>
    </source>
</evidence>
<evidence type="ECO:0000256" key="3">
    <source>
        <dbReference type="ARBA" id="ARBA00012333"/>
    </source>
</evidence>
<dbReference type="Gene3D" id="3.40.47.10">
    <property type="match status" value="1"/>
</dbReference>
<dbReference type="EMBL" id="UEYP01000006">
    <property type="protein sequence ID" value="SSC68249.1"/>
    <property type="molecule type" value="Genomic_DNA"/>
</dbReference>
<keyword evidence="17" id="KW-1185">Reference proteome</keyword>
<dbReference type="CDD" id="cd00830">
    <property type="entry name" value="KAS_III"/>
    <property type="match status" value="1"/>
</dbReference>
<sequence length="331" mass="35199">MIDGVRKTMIRSVVRGFGAALPKRVVTNRELEETVETSDEWIVQRTGIRQRYVAGEGETTASLGAEAAQKALDNAGLTVADIDLIICATSTPDNTFPATAVNIQNRLGMHHGFAFDMQAVCSGFVYAVSTADLHIRGGMARRVLVIGAETFSRILDWTDRTTCVLFGDGAGALVLEAAEGEGTNADRGVLSSHLRSDGTHKEKLYVDGGPSTTGTVGHLRMEGREVFKHAVGMITDVIEAAFTATGTTADDIDWLVPHQANRRIIDGSAKKLGIPLEKVVVTVDLHGNTSAASIPLALSVAAADGRIKKGDLVMLEAMGGGFTWGAVLLRW</sequence>
<comment type="similarity">
    <text evidence="2 13">Belongs to the thiolase-like superfamily. FabH family.</text>
</comment>
<keyword evidence="9 13" id="KW-0275">Fatty acid biosynthesis</keyword>
<dbReference type="InterPro" id="IPR004655">
    <property type="entry name" value="FabH"/>
</dbReference>
<dbReference type="SUPFAM" id="SSF53901">
    <property type="entry name" value="Thiolase-like"/>
    <property type="match status" value="1"/>
</dbReference>
<dbReference type="PANTHER" id="PTHR34069:SF2">
    <property type="entry name" value="BETA-KETOACYL-[ACYL-CARRIER-PROTEIN] SYNTHASE III"/>
    <property type="match status" value="1"/>
</dbReference>
<keyword evidence="11 13" id="KW-0012">Acyltransferase</keyword>
<feature type="active site" evidence="13">
    <location>
        <position position="258"/>
    </location>
</feature>
<dbReference type="GO" id="GO:0006633">
    <property type="term" value="P:fatty acid biosynthetic process"/>
    <property type="evidence" value="ECO:0007669"/>
    <property type="project" value="UniProtKB-UniRule"/>
</dbReference>
<reference evidence="17" key="1">
    <citation type="submission" date="2018-07" db="EMBL/GenBank/DDBJ databases">
        <authorList>
            <person name="Peiro R."/>
            <person name="Begona"/>
            <person name="Cbmso G."/>
            <person name="Lopez M."/>
            <person name="Gonzalez S."/>
        </authorList>
    </citation>
    <scope>NUCLEOTIDE SEQUENCE [LARGE SCALE GENOMIC DNA]</scope>
</reference>
<evidence type="ECO:0000256" key="13">
    <source>
        <dbReference type="HAMAP-Rule" id="MF_01815"/>
    </source>
</evidence>
<comment type="pathway">
    <text evidence="1 13">Lipid metabolism; fatty acid biosynthesis.</text>
</comment>
<comment type="domain">
    <text evidence="13">The last Arg residue of the ACP-binding site is essential for the weak association between ACP/AcpP and FabH.</text>
</comment>
<evidence type="ECO:0000256" key="10">
    <source>
        <dbReference type="ARBA" id="ARBA00023268"/>
    </source>
</evidence>
<keyword evidence="8 13" id="KW-0443">Lipid metabolism</keyword>
<keyword evidence="10 13" id="KW-0511">Multifunctional enzyme</keyword>
<dbReference type="GO" id="GO:0033818">
    <property type="term" value="F:beta-ketoacyl-acyl-carrier-protein synthase III activity"/>
    <property type="evidence" value="ECO:0007669"/>
    <property type="project" value="UniProtKB-UniRule"/>
</dbReference>
<dbReference type="Proteomes" id="UP000254764">
    <property type="component" value="Unassembled WGS sequence"/>
</dbReference>
<accession>A0A376AKD3</accession>
<feature type="domain" description="Beta-ketoacyl-[acyl-carrier-protein] synthase III N-terminal" evidence="15">
    <location>
        <begin position="115"/>
        <end position="198"/>
    </location>
</feature>
<feature type="region of interest" description="ACP-binding" evidence="13">
    <location>
        <begin position="259"/>
        <end position="263"/>
    </location>
</feature>
<evidence type="ECO:0000256" key="2">
    <source>
        <dbReference type="ARBA" id="ARBA00008642"/>
    </source>
</evidence>
<evidence type="ECO:0000256" key="1">
    <source>
        <dbReference type="ARBA" id="ARBA00005194"/>
    </source>
</evidence>
<dbReference type="UniPathway" id="UPA00094"/>
<organism evidence="16 17">
    <name type="scientific">Ciceribacter selenitireducens ATCC BAA-1503</name>
    <dbReference type="NCBI Taxonomy" id="1336235"/>
    <lineage>
        <taxon>Bacteria</taxon>
        <taxon>Pseudomonadati</taxon>
        <taxon>Pseudomonadota</taxon>
        <taxon>Alphaproteobacteria</taxon>
        <taxon>Hyphomicrobiales</taxon>
        <taxon>Rhizobiaceae</taxon>
        <taxon>Ciceribacter</taxon>
    </lineage>
</organism>
<evidence type="ECO:0000259" key="15">
    <source>
        <dbReference type="Pfam" id="PF08545"/>
    </source>
</evidence>
<evidence type="ECO:0000313" key="17">
    <source>
        <dbReference type="Proteomes" id="UP000254764"/>
    </source>
</evidence>
<evidence type="ECO:0000256" key="8">
    <source>
        <dbReference type="ARBA" id="ARBA00023098"/>
    </source>
</evidence>
<dbReference type="HAMAP" id="MF_01815">
    <property type="entry name" value="FabH"/>
    <property type="match status" value="1"/>
</dbReference>
<dbReference type="InterPro" id="IPR016039">
    <property type="entry name" value="Thiolase-like"/>
</dbReference>
<keyword evidence="5 13" id="KW-0444">Lipid biosynthesis</keyword>
<dbReference type="NCBIfam" id="TIGR00747">
    <property type="entry name" value="fabH"/>
    <property type="match status" value="1"/>
</dbReference>
<comment type="subcellular location">
    <subcellularLocation>
        <location evidence="13">Cytoplasm</location>
    </subcellularLocation>
</comment>
<keyword evidence="4 13" id="KW-0963">Cytoplasm</keyword>
<comment type="function">
    <text evidence="13">Catalyzes the condensation reaction of fatty acid synthesis by the addition to an acyl acceptor of two carbons from malonyl-ACP. Catalyzes the first condensation reaction which initiates fatty acid synthesis and may therefore play a role in governing the total rate of fatty acid production. Possesses both acetoacetyl-ACP synthase and acetyl transacylase activities. Its substrate specificity determines the biosynthesis of branched-chain and/or straight-chain of fatty acids.</text>
</comment>
<gene>
    <name evidence="13" type="primary">fabH</name>
    <name evidence="16" type="ORF">RHIZ70_3957</name>
</gene>
<comment type="subunit">
    <text evidence="13">Homodimer.</text>
</comment>
<comment type="catalytic activity">
    <reaction evidence="12">
        <text>malonyl-[ACP] + acetyl-CoA + H(+) = 3-oxobutanoyl-[ACP] + CO2 + CoA</text>
        <dbReference type="Rhea" id="RHEA:12080"/>
        <dbReference type="Rhea" id="RHEA-COMP:9623"/>
        <dbReference type="Rhea" id="RHEA-COMP:9625"/>
        <dbReference type="ChEBI" id="CHEBI:15378"/>
        <dbReference type="ChEBI" id="CHEBI:16526"/>
        <dbReference type="ChEBI" id="CHEBI:57287"/>
        <dbReference type="ChEBI" id="CHEBI:57288"/>
        <dbReference type="ChEBI" id="CHEBI:78449"/>
        <dbReference type="ChEBI" id="CHEBI:78450"/>
        <dbReference type="EC" id="2.3.1.180"/>
    </reaction>
    <physiologicalReaction direction="left-to-right" evidence="12">
        <dbReference type="Rhea" id="RHEA:12081"/>
    </physiologicalReaction>
</comment>
<evidence type="ECO:0000256" key="7">
    <source>
        <dbReference type="ARBA" id="ARBA00022832"/>
    </source>
</evidence>
<feature type="active site" evidence="13">
    <location>
        <position position="288"/>
    </location>
</feature>
<name>A0A376AKD3_9HYPH</name>
<dbReference type="STRING" id="1336235.GCA_000518785_01179"/>
<dbReference type="GO" id="GO:0004315">
    <property type="term" value="F:3-oxoacyl-[acyl-carrier-protein] synthase activity"/>
    <property type="evidence" value="ECO:0007669"/>
    <property type="project" value="InterPro"/>
</dbReference>
<feature type="domain" description="Beta-ketoacyl-[acyl-carrier-protein] synthase III C-terminal" evidence="14">
    <location>
        <begin position="244"/>
        <end position="331"/>
    </location>
</feature>
<dbReference type="GO" id="GO:0044550">
    <property type="term" value="P:secondary metabolite biosynthetic process"/>
    <property type="evidence" value="ECO:0007669"/>
    <property type="project" value="TreeGrafter"/>
</dbReference>
<dbReference type="AlphaFoldDB" id="A0A376AKD3"/>
<feature type="active site" evidence="13">
    <location>
        <position position="121"/>
    </location>
</feature>
<protein>
    <recommendedName>
        <fullName evidence="3 13">Beta-ketoacyl-[acyl-carrier-protein] synthase III</fullName>
        <shortName evidence="13">Beta-ketoacyl-ACP synthase III</shortName>
        <shortName evidence="13">KAS III</shortName>
        <ecNumber evidence="3 13">2.3.1.180</ecNumber>
    </recommendedName>
    <alternativeName>
        <fullName evidence="13">3-oxoacyl-[acyl-carrier-protein] synthase 3</fullName>
    </alternativeName>
    <alternativeName>
        <fullName evidence="13">3-oxoacyl-[acyl-carrier-protein] synthase III</fullName>
    </alternativeName>
</protein>
<evidence type="ECO:0000256" key="5">
    <source>
        <dbReference type="ARBA" id="ARBA00022516"/>
    </source>
</evidence>
<dbReference type="InterPro" id="IPR013751">
    <property type="entry name" value="ACP_syn_III_N"/>
</dbReference>
<keyword evidence="6 13" id="KW-0808">Transferase</keyword>
<dbReference type="Pfam" id="PF08541">
    <property type="entry name" value="ACP_syn_III_C"/>
    <property type="match status" value="1"/>
</dbReference>
<dbReference type="InterPro" id="IPR013747">
    <property type="entry name" value="ACP_syn_III_C"/>
</dbReference>
<dbReference type="GO" id="GO:0005737">
    <property type="term" value="C:cytoplasm"/>
    <property type="evidence" value="ECO:0007669"/>
    <property type="project" value="UniProtKB-SubCell"/>
</dbReference>
<dbReference type="FunFam" id="3.40.47.10:FF:000004">
    <property type="entry name" value="3-oxoacyl-[acyl-carrier-protein] synthase 3"/>
    <property type="match status" value="1"/>
</dbReference>
<dbReference type="PANTHER" id="PTHR34069">
    <property type="entry name" value="3-OXOACYL-[ACYL-CARRIER-PROTEIN] SYNTHASE 3"/>
    <property type="match status" value="1"/>
</dbReference>
<dbReference type="EC" id="2.3.1.180" evidence="3 13"/>
<evidence type="ECO:0000259" key="14">
    <source>
        <dbReference type="Pfam" id="PF08541"/>
    </source>
</evidence>
<dbReference type="Pfam" id="PF08545">
    <property type="entry name" value="ACP_syn_III"/>
    <property type="match status" value="1"/>
</dbReference>
<keyword evidence="7 13" id="KW-0276">Fatty acid metabolism</keyword>
<dbReference type="NCBIfam" id="NF006829">
    <property type="entry name" value="PRK09352.1"/>
    <property type="match status" value="1"/>
</dbReference>